<protein>
    <submittedName>
        <fullName evidence="1">Uncharacterized protein</fullName>
    </submittedName>
</protein>
<evidence type="ECO:0000313" key="1">
    <source>
        <dbReference type="EMBL" id="KAK3898691.1"/>
    </source>
</evidence>
<comment type="caution">
    <text evidence="1">The sequence shown here is derived from an EMBL/GenBank/DDBJ whole genome shotgun (WGS) entry which is preliminary data.</text>
</comment>
<proteinExistence type="predicted"/>
<sequence length="57" mass="6921">ETAGYYPEHWDYIKSLFEGFRWNRRYLDMVHRVFAEFGDYSRELEVERRAWGGGDGV</sequence>
<dbReference type="Proteomes" id="UP001303889">
    <property type="component" value="Unassembled WGS sequence"/>
</dbReference>
<reference evidence="1" key="1">
    <citation type="journal article" date="2023" name="Mol. Phylogenet. Evol.">
        <title>Genome-scale phylogeny and comparative genomics of the fungal order Sordariales.</title>
        <authorList>
            <person name="Hensen N."/>
            <person name="Bonometti L."/>
            <person name="Westerberg I."/>
            <person name="Brannstrom I.O."/>
            <person name="Guillou S."/>
            <person name="Cros-Aarteil S."/>
            <person name="Calhoun S."/>
            <person name="Haridas S."/>
            <person name="Kuo A."/>
            <person name="Mondo S."/>
            <person name="Pangilinan J."/>
            <person name="Riley R."/>
            <person name="LaButti K."/>
            <person name="Andreopoulos B."/>
            <person name="Lipzen A."/>
            <person name="Chen C."/>
            <person name="Yan M."/>
            <person name="Daum C."/>
            <person name="Ng V."/>
            <person name="Clum A."/>
            <person name="Steindorff A."/>
            <person name="Ohm R.A."/>
            <person name="Martin F."/>
            <person name="Silar P."/>
            <person name="Natvig D.O."/>
            <person name="Lalanne C."/>
            <person name="Gautier V."/>
            <person name="Ament-Velasquez S.L."/>
            <person name="Kruys A."/>
            <person name="Hutchinson M.I."/>
            <person name="Powell A.J."/>
            <person name="Barry K."/>
            <person name="Miller A.N."/>
            <person name="Grigoriev I.V."/>
            <person name="Debuchy R."/>
            <person name="Gladieux P."/>
            <person name="Hiltunen Thoren M."/>
            <person name="Johannesson H."/>
        </authorList>
    </citation>
    <scope>NUCLEOTIDE SEQUENCE</scope>
    <source>
        <strain evidence="1">CBS 103.79</strain>
    </source>
</reference>
<dbReference type="AlphaFoldDB" id="A0AAN6MEM1"/>
<gene>
    <name evidence="1" type="ORF">C8A05DRAFT_18764</name>
</gene>
<reference evidence="1" key="2">
    <citation type="submission" date="2023-05" db="EMBL/GenBank/DDBJ databases">
        <authorList>
            <consortium name="Lawrence Berkeley National Laboratory"/>
            <person name="Steindorff A."/>
            <person name="Hensen N."/>
            <person name="Bonometti L."/>
            <person name="Westerberg I."/>
            <person name="Brannstrom I.O."/>
            <person name="Guillou S."/>
            <person name="Cros-Aarteil S."/>
            <person name="Calhoun S."/>
            <person name="Haridas S."/>
            <person name="Kuo A."/>
            <person name="Mondo S."/>
            <person name="Pangilinan J."/>
            <person name="Riley R."/>
            <person name="Labutti K."/>
            <person name="Andreopoulos B."/>
            <person name="Lipzen A."/>
            <person name="Chen C."/>
            <person name="Yanf M."/>
            <person name="Daum C."/>
            <person name="Ng V."/>
            <person name="Clum A."/>
            <person name="Ohm R."/>
            <person name="Martin F."/>
            <person name="Silar P."/>
            <person name="Natvig D."/>
            <person name="Lalanne C."/>
            <person name="Gautier V."/>
            <person name="Ament-Velasquez S.L."/>
            <person name="Kruys A."/>
            <person name="Hutchinson M.I."/>
            <person name="Powell A.J."/>
            <person name="Barry K."/>
            <person name="Miller A.N."/>
            <person name="Grigoriev I.V."/>
            <person name="Debuchy R."/>
            <person name="Gladieux P."/>
            <person name="Thoren M.H."/>
            <person name="Johannesson H."/>
        </authorList>
    </citation>
    <scope>NUCLEOTIDE SEQUENCE</scope>
    <source>
        <strain evidence="1">CBS 103.79</strain>
    </source>
</reference>
<organism evidence="1 2">
    <name type="scientific">Staphylotrichum tortipilum</name>
    <dbReference type="NCBI Taxonomy" id="2831512"/>
    <lineage>
        <taxon>Eukaryota</taxon>
        <taxon>Fungi</taxon>
        <taxon>Dikarya</taxon>
        <taxon>Ascomycota</taxon>
        <taxon>Pezizomycotina</taxon>
        <taxon>Sordariomycetes</taxon>
        <taxon>Sordariomycetidae</taxon>
        <taxon>Sordariales</taxon>
        <taxon>Chaetomiaceae</taxon>
        <taxon>Staphylotrichum</taxon>
    </lineage>
</organism>
<dbReference type="EMBL" id="MU855895">
    <property type="protein sequence ID" value="KAK3898691.1"/>
    <property type="molecule type" value="Genomic_DNA"/>
</dbReference>
<accession>A0AAN6MEM1</accession>
<feature type="non-terminal residue" evidence="1">
    <location>
        <position position="1"/>
    </location>
</feature>
<name>A0AAN6MEM1_9PEZI</name>
<evidence type="ECO:0000313" key="2">
    <source>
        <dbReference type="Proteomes" id="UP001303889"/>
    </source>
</evidence>
<keyword evidence="2" id="KW-1185">Reference proteome</keyword>